<protein>
    <submittedName>
        <fullName evidence="1">BQ2448_3036 protein</fullName>
    </submittedName>
</protein>
<dbReference type="EMBL" id="FMSP01000007">
    <property type="protein sequence ID" value="SCV71448.1"/>
    <property type="molecule type" value="Genomic_DNA"/>
</dbReference>
<gene>
    <name evidence="1" type="ORF">BQ2448_3036</name>
</gene>
<dbReference type="SUPFAM" id="SSF52540">
    <property type="entry name" value="P-loop containing nucleoside triphosphate hydrolases"/>
    <property type="match status" value="1"/>
</dbReference>
<organism evidence="1 2">
    <name type="scientific">Microbotryum intermedium</name>
    <dbReference type="NCBI Taxonomy" id="269621"/>
    <lineage>
        <taxon>Eukaryota</taxon>
        <taxon>Fungi</taxon>
        <taxon>Dikarya</taxon>
        <taxon>Basidiomycota</taxon>
        <taxon>Pucciniomycotina</taxon>
        <taxon>Microbotryomycetes</taxon>
        <taxon>Microbotryales</taxon>
        <taxon>Microbotryaceae</taxon>
        <taxon>Microbotryum</taxon>
    </lineage>
</organism>
<dbReference type="STRING" id="269621.A0A238FJV2"/>
<name>A0A238FJV2_9BASI</name>
<evidence type="ECO:0000313" key="2">
    <source>
        <dbReference type="Proteomes" id="UP000198372"/>
    </source>
</evidence>
<proteinExistence type="predicted"/>
<accession>A0A238FJV2</accession>
<dbReference type="OrthoDB" id="10041966at2759"/>
<dbReference type="Proteomes" id="UP000198372">
    <property type="component" value="Unassembled WGS sequence"/>
</dbReference>
<dbReference type="Gene3D" id="3.40.50.300">
    <property type="entry name" value="P-loop containing nucleotide triphosphate hydrolases"/>
    <property type="match status" value="1"/>
</dbReference>
<reference evidence="2" key="1">
    <citation type="submission" date="2016-09" db="EMBL/GenBank/DDBJ databases">
        <authorList>
            <person name="Jeantristanb JTB J.-T."/>
            <person name="Ricardo R."/>
        </authorList>
    </citation>
    <scope>NUCLEOTIDE SEQUENCE [LARGE SCALE GENOMIC DNA]</scope>
</reference>
<evidence type="ECO:0000313" key="1">
    <source>
        <dbReference type="EMBL" id="SCV71448.1"/>
    </source>
</evidence>
<keyword evidence="2" id="KW-1185">Reference proteome</keyword>
<dbReference type="PANTHER" id="PTHR10285">
    <property type="entry name" value="URIDINE KINASE"/>
    <property type="match status" value="1"/>
</dbReference>
<dbReference type="CDD" id="cd02024">
    <property type="entry name" value="NRK1"/>
    <property type="match status" value="1"/>
</dbReference>
<dbReference type="AlphaFoldDB" id="A0A238FJV2"/>
<dbReference type="InterPro" id="IPR027417">
    <property type="entry name" value="P-loop_NTPase"/>
</dbReference>
<sequence length="266" mass="30414">MPTRLYIIAIGGPTCSGKTTLAKHLARILPNSTSLFQDDFAPPAEKVPIHPVYGVQDWDDPDGAIEWERQRETLKYIREHDGEFPAAHYSHDSFNVQIPVPIEETTRRTWVDKFTRLQNKLEGEEGEGNGAVKYIIADGFLMLVDEESVRQFDVRIFVREWYETLKKRREERNGYHTAVESEPEGTLWTDPPGYWDQIVWPAYEKAHKKLFTNGDVNAGTIDSNVTSGIHLLEASESSMTQLVQQSCEAIYEMVKAGRTAKDWEKP</sequence>